<sequence length="141" mass="15565">MDVADAESDQDLRDWGALVLCDMVERQGDVSASLGIYLQETVQPQPAEADLAAATARNAHTVVLYPAEEVLPSAYWFAAPDGTVTRARLEPSDDYVPVHSISARGLRPFPMRLIHPICRECPVCLMWSAPDPPSPFRICTW</sequence>
<accession>A0ABT3U631</accession>
<comment type="caution">
    <text evidence="1">The sequence shown here is derived from an EMBL/GenBank/DDBJ whole genome shotgun (WGS) entry which is preliminary data.</text>
</comment>
<name>A0ABT3U631_9ACTN</name>
<dbReference type="EMBL" id="JAPHNL010000317">
    <property type="protein sequence ID" value="MCX3063643.1"/>
    <property type="molecule type" value="Genomic_DNA"/>
</dbReference>
<gene>
    <name evidence="1" type="ORF">OFY01_28550</name>
</gene>
<dbReference type="Proteomes" id="UP001163064">
    <property type="component" value="Unassembled WGS sequence"/>
</dbReference>
<keyword evidence="2" id="KW-1185">Reference proteome</keyword>
<organism evidence="1 2">
    <name type="scientific">Streptomyces beihaiensis</name>
    <dbReference type="NCBI Taxonomy" id="2984495"/>
    <lineage>
        <taxon>Bacteria</taxon>
        <taxon>Bacillati</taxon>
        <taxon>Actinomycetota</taxon>
        <taxon>Actinomycetes</taxon>
        <taxon>Kitasatosporales</taxon>
        <taxon>Streptomycetaceae</taxon>
        <taxon>Streptomyces</taxon>
    </lineage>
</organism>
<evidence type="ECO:0000313" key="2">
    <source>
        <dbReference type="Proteomes" id="UP001163064"/>
    </source>
</evidence>
<proteinExistence type="predicted"/>
<evidence type="ECO:0000313" key="1">
    <source>
        <dbReference type="EMBL" id="MCX3063643.1"/>
    </source>
</evidence>
<dbReference type="RefSeq" id="WP_266604763.1">
    <property type="nucleotide sequence ID" value="NZ_JAPHNL010000317.1"/>
</dbReference>
<reference evidence="1" key="1">
    <citation type="submission" date="2022-10" db="EMBL/GenBank/DDBJ databases">
        <title>Streptomyces beihaiensis sp. nov., a chitin degrading actinobacterium, isolated from shrimp pond soil.</title>
        <authorList>
            <person name="Xie J."/>
            <person name="Shen N."/>
        </authorList>
    </citation>
    <scope>NUCLEOTIDE SEQUENCE</scope>
    <source>
        <strain evidence="1">GXMU-J5</strain>
    </source>
</reference>
<protein>
    <submittedName>
        <fullName evidence="1">Uncharacterized protein</fullName>
    </submittedName>
</protein>